<name>A0A9P6WZM4_RHIOR</name>
<dbReference type="PANTHER" id="PTHR37984:SF5">
    <property type="entry name" value="PROTEIN NYNRIN-LIKE"/>
    <property type="match status" value="1"/>
</dbReference>
<evidence type="ECO:0000256" key="8">
    <source>
        <dbReference type="ARBA" id="ARBA00022918"/>
    </source>
</evidence>
<dbReference type="Pfam" id="PF17917">
    <property type="entry name" value="RT_RNaseH"/>
    <property type="match status" value="1"/>
</dbReference>
<dbReference type="FunFam" id="3.30.70.270:FF:000045">
    <property type="entry name" value="Transposon Tf2-7 polyprotein"/>
    <property type="match status" value="1"/>
</dbReference>
<keyword evidence="2" id="KW-0808">Transferase</keyword>
<protein>
    <recommendedName>
        <fullName evidence="1">RNA-directed DNA polymerase</fullName>
        <ecNumber evidence="1">2.7.7.49</ecNumber>
    </recommendedName>
</protein>
<dbReference type="FunFam" id="3.10.10.10:FF:000002">
    <property type="entry name" value="Retrovirus-related Pol polyprotein from transposon 17.6-like protein"/>
    <property type="match status" value="1"/>
</dbReference>
<dbReference type="GO" id="GO:0004190">
    <property type="term" value="F:aspartic-type endopeptidase activity"/>
    <property type="evidence" value="ECO:0007669"/>
    <property type="project" value="UniProtKB-KW"/>
</dbReference>
<dbReference type="SUPFAM" id="SSF56672">
    <property type="entry name" value="DNA/RNA polymerases"/>
    <property type="match status" value="1"/>
</dbReference>
<feature type="region of interest" description="Disordered" evidence="9">
    <location>
        <begin position="805"/>
        <end position="828"/>
    </location>
</feature>
<evidence type="ECO:0000256" key="9">
    <source>
        <dbReference type="SAM" id="MobiDB-lite"/>
    </source>
</evidence>
<proteinExistence type="predicted"/>
<feature type="domain" description="Reverse transcriptase" evidence="10">
    <location>
        <begin position="493"/>
        <end position="596"/>
    </location>
</feature>
<keyword evidence="5" id="KW-0645">Protease</keyword>
<dbReference type="FunFam" id="3.10.20.370:FF:000001">
    <property type="entry name" value="Retrovirus-related Pol polyprotein from transposon 17.6-like protein"/>
    <property type="match status" value="1"/>
</dbReference>
<dbReference type="InterPro" id="IPR021109">
    <property type="entry name" value="Peptidase_aspartic_dom_sf"/>
</dbReference>
<evidence type="ECO:0000256" key="4">
    <source>
        <dbReference type="ARBA" id="ARBA00022722"/>
    </source>
</evidence>
<evidence type="ECO:0000256" key="7">
    <source>
        <dbReference type="ARBA" id="ARBA00022801"/>
    </source>
</evidence>
<keyword evidence="13" id="KW-1185">Reference proteome</keyword>
<dbReference type="Gene3D" id="2.40.70.10">
    <property type="entry name" value="Acid Proteases"/>
    <property type="match status" value="1"/>
</dbReference>
<dbReference type="InterPro" id="IPR050951">
    <property type="entry name" value="Retrovirus_Pol_polyprotein"/>
</dbReference>
<comment type="caution">
    <text evidence="12">The sequence shown here is derived from an EMBL/GenBank/DDBJ whole genome shotgun (WGS) entry which is preliminary data.</text>
</comment>
<dbReference type="InterPro" id="IPR043502">
    <property type="entry name" value="DNA/RNA_pol_sf"/>
</dbReference>
<reference evidence="12" key="1">
    <citation type="journal article" date="2020" name="Microb. Genom.">
        <title>Genetic diversity of clinical and environmental Mucorales isolates obtained from an investigation of mucormycosis cases among solid organ transplant recipients.</title>
        <authorList>
            <person name="Nguyen M.H."/>
            <person name="Kaul D."/>
            <person name="Muto C."/>
            <person name="Cheng S.J."/>
            <person name="Richter R.A."/>
            <person name="Bruno V.M."/>
            <person name="Liu G."/>
            <person name="Beyhan S."/>
            <person name="Sundermann A.J."/>
            <person name="Mounaud S."/>
            <person name="Pasculle A.W."/>
            <person name="Nierman W.C."/>
            <person name="Driscoll E."/>
            <person name="Cumbie R."/>
            <person name="Clancy C.J."/>
            <person name="Dupont C.L."/>
        </authorList>
    </citation>
    <scope>NUCLEOTIDE SEQUENCE</scope>
    <source>
        <strain evidence="12">GL11</strain>
    </source>
</reference>
<dbReference type="AlphaFoldDB" id="A0A9P6WZM4"/>
<dbReference type="Proteomes" id="UP000716291">
    <property type="component" value="Unassembled WGS sequence"/>
</dbReference>
<evidence type="ECO:0000256" key="1">
    <source>
        <dbReference type="ARBA" id="ARBA00012493"/>
    </source>
</evidence>
<accession>A0A9P6WZM4</accession>
<sequence>MSTYNTTVVNRPPNQGLNNRIHAIQDTSLPVDSAEATTTSNTVSAPCVNANWSSYGSPAVNDFSSSQTTVNYAYVPDSQDPLAVSSASKDIKDAIHSLAYLSQPVLHKSSQYRCTILGVPTTCLSDTGATISAISHDLVSKLNLSVDSSRKLTFTTATLECHVVPNLAHPVIIGFNDQQANRAIIDTGAGTIYFPGVSGPTGLVSGPTGLVSGLASGVTTTAAAGVSGSSVGLSVQSSKTPSIQATTRLNVKPTVCTMVENLKLPAHHHAYVQVKGPRNALALVTTPPNLSIEKLVAVASGIVQFNQDGLATVKIANLNIKDCFLNKNQVVACAEYLPSSFPFVRLRDTISSINNDCTPSNLDFKPTLGDSLTSAQSVQMVQLLESFADCFDGSSSSTKPLVQHHIDTGDTKPISSAPHRATAAENDTINKLIDDMLKQGIIRPSRSPWSSPVVLVPKPDGSVRFCVDYRRINKATTKDVYPLTRIDDALHSLDEESKPKSAFVCCRGLFEFVRMPFGLSSAPATMQRLMDSVLAGLKWQTALVYLDDIICFSSSFEQHILDLREILLRLREASLKIKLSKCCFASNRISFLGYILSPDGLHTDPDKVRAVASFPVPTNVETLRSFLGLAGYYRSFISKFSVLAAPLNALLAKDAPWVWSPLQQKAYEQLKTMLLTVPVLRFPDFSRPFELHTDGACSSGIGVILCQRDPRNHRAYAIAYASRSLTTAERNYGVSEVEALAIVWGIRKFAHYLTGTKFTVVTDHHALQFLQNTRSSDLRGRLARWALTLQQHDFTIVYRPGSQNTGPDALSRFPVDSSSGPSGGSSTGSSMVCSLMVPDLIAAQSSDPFCQAVRRSTPLAPGFTDESGVLFFGSRPVLPASQRKEAFDLLHANPTAGHMGVSRTSQRFASVHPATVAQTASVPT</sequence>
<organism evidence="12 13">
    <name type="scientific">Rhizopus oryzae</name>
    <name type="common">Mucormycosis agent</name>
    <name type="synonym">Rhizopus arrhizus var. delemar</name>
    <dbReference type="NCBI Taxonomy" id="64495"/>
    <lineage>
        <taxon>Eukaryota</taxon>
        <taxon>Fungi</taxon>
        <taxon>Fungi incertae sedis</taxon>
        <taxon>Mucoromycota</taxon>
        <taxon>Mucoromycotina</taxon>
        <taxon>Mucoromycetes</taxon>
        <taxon>Mucorales</taxon>
        <taxon>Mucorineae</taxon>
        <taxon>Rhizopodaceae</taxon>
        <taxon>Rhizopus</taxon>
    </lineage>
</organism>
<dbReference type="FunFam" id="3.30.70.270:FF:000003">
    <property type="entry name" value="Transposon Ty3-G Gag-Pol polyprotein"/>
    <property type="match status" value="1"/>
</dbReference>
<keyword evidence="8" id="KW-0695">RNA-directed DNA polymerase</keyword>
<dbReference type="InterPro" id="IPR043128">
    <property type="entry name" value="Rev_trsase/Diguanyl_cyclase"/>
</dbReference>
<evidence type="ECO:0000313" key="12">
    <source>
        <dbReference type="EMBL" id="KAG1301929.1"/>
    </source>
</evidence>
<keyword evidence="6" id="KW-0255">Endonuclease</keyword>
<evidence type="ECO:0000256" key="6">
    <source>
        <dbReference type="ARBA" id="ARBA00022759"/>
    </source>
</evidence>
<feature type="domain" description="Reverse transcriptase RNase H-like" evidence="11">
    <location>
        <begin position="684"/>
        <end position="791"/>
    </location>
</feature>
<dbReference type="InterPro" id="IPR041373">
    <property type="entry name" value="RT_RNaseH"/>
</dbReference>
<evidence type="ECO:0000256" key="5">
    <source>
        <dbReference type="ARBA" id="ARBA00022750"/>
    </source>
</evidence>
<dbReference type="EC" id="2.7.7.49" evidence="1"/>
<keyword evidence="5" id="KW-0064">Aspartyl protease</keyword>
<evidence type="ECO:0000313" key="13">
    <source>
        <dbReference type="Proteomes" id="UP000716291"/>
    </source>
</evidence>
<keyword evidence="4" id="KW-0540">Nuclease</keyword>
<dbReference type="GO" id="GO:0006508">
    <property type="term" value="P:proteolysis"/>
    <property type="evidence" value="ECO:0007669"/>
    <property type="project" value="InterPro"/>
</dbReference>
<dbReference type="EMBL" id="JAANQT010002736">
    <property type="protein sequence ID" value="KAG1301929.1"/>
    <property type="molecule type" value="Genomic_DNA"/>
</dbReference>
<dbReference type="CDD" id="cd00303">
    <property type="entry name" value="retropepsin_like"/>
    <property type="match status" value="1"/>
</dbReference>
<evidence type="ECO:0000256" key="3">
    <source>
        <dbReference type="ARBA" id="ARBA00022695"/>
    </source>
</evidence>
<dbReference type="GO" id="GO:0003964">
    <property type="term" value="F:RNA-directed DNA polymerase activity"/>
    <property type="evidence" value="ECO:0007669"/>
    <property type="project" value="UniProtKB-KW"/>
</dbReference>
<dbReference type="Gene3D" id="3.30.70.270">
    <property type="match status" value="3"/>
</dbReference>
<dbReference type="PANTHER" id="PTHR37984">
    <property type="entry name" value="PROTEIN CBG26694"/>
    <property type="match status" value="1"/>
</dbReference>
<evidence type="ECO:0000259" key="11">
    <source>
        <dbReference type="Pfam" id="PF17917"/>
    </source>
</evidence>
<dbReference type="PROSITE" id="PS00141">
    <property type="entry name" value="ASP_PROTEASE"/>
    <property type="match status" value="1"/>
</dbReference>
<dbReference type="Gene3D" id="3.10.20.370">
    <property type="match status" value="1"/>
</dbReference>
<dbReference type="CDD" id="cd01647">
    <property type="entry name" value="RT_LTR"/>
    <property type="match status" value="1"/>
</dbReference>
<evidence type="ECO:0000259" key="10">
    <source>
        <dbReference type="Pfam" id="PF00078"/>
    </source>
</evidence>
<gene>
    <name evidence="12" type="ORF">G6F64_011368</name>
</gene>
<dbReference type="Pfam" id="PF00078">
    <property type="entry name" value="RVT_1"/>
    <property type="match status" value="1"/>
</dbReference>
<dbReference type="InterPro" id="IPR000477">
    <property type="entry name" value="RT_dom"/>
</dbReference>
<dbReference type="Gene3D" id="3.10.10.10">
    <property type="entry name" value="HIV Type 1 Reverse Transcriptase, subunit A, domain 1"/>
    <property type="match status" value="2"/>
</dbReference>
<dbReference type="InterPro" id="IPR001969">
    <property type="entry name" value="Aspartic_peptidase_AS"/>
</dbReference>
<dbReference type="CDD" id="cd09274">
    <property type="entry name" value="RNase_HI_RT_Ty3"/>
    <property type="match status" value="1"/>
</dbReference>
<dbReference type="GO" id="GO:0004519">
    <property type="term" value="F:endonuclease activity"/>
    <property type="evidence" value="ECO:0007669"/>
    <property type="project" value="UniProtKB-KW"/>
</dbReference>
<evidence type="ECO:0000256" key="2">
    <source>
        <dbReference type="ARBA" id="ARBA00022679"/>
    </source>
</evidence>
<keyword evidence="3" id="KW-0548">Nucleotidyltransferase</keyword>
<keyword evidence="7" id="KW-0378">Hydrolase</keyword>